<sequence length="166" mass="18786">MTSPATPSATKVVVGRSTRSSSLLFSECERRTRLPFAPHRSRRLSDHEPGSRRRCDSPSELLPFDPGVADDTHYQQDLSMRERERSWFELRRVSTTTNEATVDEDGHRDPRRSSLPHRRHRRHSHSSPFEGFLSLPSNASASRSTVVGVGVEIIFPLFFPLSNATC</sequence>
<evidence type="ECO:0000256" key="1">
    <source>
        <dbReference type="SAM" id="MobiDB-lite"/>
    </source>
</evidence>
<feature type="region of interest" description="Disordered" evidence="1">
    <location>
        <begin position="35"/>
        <end position="71"/>
    </location>
</feature>
<evidence type="ECO:0000313" key="2">
    <source>
        <dbReference type="EMBL" id="WVZ24618.1"/>
    </source>
</evidence>
<protein>
    <submittedName>
        <fullName evidence="2">Uncharacterized protein</fullName>
    </submittedName>
</protein>
<proteinExistence type="predicted"/>
<feature type="region of interest" description="Disordered" evidence="1">
    <location>
        <begin position="92"/>
        <end position="130"/>
    </location>
</feature>
<dbReference type="AlphaFoldDB" id="A0AAQ3SCP1"/>
<feature type="compositionally biased region" description="Basic residues" evidence="1">
    <location>
        <begin position="114"/>
        <end position="125"/>
    </location>
</feature>
<name>A0AAQ3SCP1_VIGMU</name>
<organism evidence="2 3">
    <name type="scientific">Vigna mungo</name>
    <name type="common">Black gram</name>
    <name type="synonym">Phaseolus mungo</name>
    <dbReference type="NCBI Taxonomy" id="3915"/>
    <lineage>
        <taxon>Eukaryota</taxon>
        <taxon>Viridiplantae</taxon>
        <taxon>Streptophyta</taxon>
        <taxon>Embryophyta</taxon>
        <taxon>Tracheophyta</taxon>
        <taxon>Spermatophyta</taxon>
        <taxon>Magnoliopsida</taxon>
        <taxon>eudicotyledons</taxon>
        <taxon>Gunneridae</taxon>
        <taxon>Pentapetalae</taxon>
        <taxon>rosids</taxon>
        <taxon>fabids</taxon>
        <taxon>Fabales</taxon>
        <taxon>Fabaceae</taxon>
        <taxon>Papilionoideae</taxon>
        <taxon>50 kb inversion clade</taxon>
        <taxon>NPAAA clade</taxon>
        <taxon>indigoferoid/millettioid clade</taxon>
        <taxon>Phaseoleae</taxon>
        <taxon>Vigna</taxon>
    </lineage>
</organism>
<keyword evidence="3" id="KW-1185">Reference proteome</keyword>
<reference evidence="2 3" key="1">
    <citation type="journal article" date="2023" name="Life. Sci Alliance">
        <title>Evolutionary insights into 3D genome organization and epigenetic landscape of Vigna mungo.</title>
        <authorList>
            <person name="Junaid A."/>
            <person name="Singh B."/>
            <person name="Bhatia S."/>
        </authorList>
    </citation>
    <scope>NUCLEOTIDE SEQUENCE [LARGE SCALE GENOMIC DNA]</scope>
    <source>
        <strain evidence="2">Urdbean</strain>
    </source>
</reference>
<feature type="compositionally biased region" description="Basic and acidic residues" evidence="1">
    <location>
        <begin position="43"/>
        <end position="57"/>
    </location>
</feature>
<dbReference type="Proteomes" id="UP001374535">
    <property type="component" value="Chromosome 1"/>
</dbReference>
<accession>A0AAQ3SCP1</accession>
<gene>
    <name evidence="2" type="ORF">V8G54_003162</name>
</gene>
<dbReference type="EMBL" id="CP144700">
    <property type="protein sequence ID" value="WVZ24618.1"/>
    <property type="molecule type" value="Genomic_DNA"/>
</dbReference>
<evidence type="ECO:0000313" key="3">
    <source>
        <dbReference type="Proteomes" id="UP001374535"/>
    </source>
</evidence>